<dbReference type="RefSeq" id="WP_060192473.1">
    <property type="nucleotide sequence ID" value="NZ_LPHD01000049.1"/>
</dbReference>
<comment type="subcellular location">
    <subcellularLocation>
        <location evidence="1">Membrane</location>
    </subcellularLocation>
</comment>
<dbReference type="InterPro" id="IPR004846">
    <property type="entry name" value="T2SS/T3SS_dom"/>
</dbReference>
<evidence type="ECO:0000256" key="1">
    <source>
        <dbReference type="ARBA" id="ARBA00004370"/>
    </source>
</evidence>
<evidence type="ECO:0000256" key="4">
    <source>
        <dbReference type="RuleBase" id="RU004003"/>
    </source>
</evidence>
<accession>A0A125DMD9</accession>
<dbReference type="InterPro" id="IPR050810">
    <property type="entry name" value="Bact_Secretion_Sys_Channel"/>
</dbReference>
<proteinExistence type="inferred from homology"/>
<feature type="domain" description="Type II/III secretion system secretin-like" evidence="7">
    <location>
        <begin position="346"/>
        <end position="515"/>
    </location>
</feature>
<dbReference type="PANTHER" id="PTHR30332:SF24">
    <property type="entry name" value="SECRETIN GSPD-RELATED"/>
    <property type="match status" value="1"/>
</dbReference>
<comment type="caution">
    <text evidence="8">The sequence shown here is derived from an EMBL/GenBank/DDBJ whole genome shotgun (WGS) entry which is preliminary data.</text>
</comment>
<feature type="chain" id="PRO_5007177331" description="Type II/III secretion system secretin-like domain-containing protein" evidence="6">
    <location>
        <begin position="19"/>
        <end position="549"/>
    </location>
</feature>
<dbReference type="Proteomes" id="UP000060630">
    <property type="component" value="Unassembled WGS sequence"/>
</dbReference>
<feature type="signal peptide" evidence="6">
    <location>
        <begin position="1"/>
        <end position="18"/>
    </location>
</feature>
<evidence type="ECO:0000256" key="6">
    <source>
        <dbReference type="SAM" id="SignalP"/>
    </source>
</evidence>
<evidence type="ECO:0000259" key="7">
    <source>
        <dbReference type="Pfam" id="PF00263"/>
    </source>
</evidence>
<name>A0A125DMD9_9BURK</name>
<protein>
    <recommendedName>
        <fullName evidence="7">Type II/III secretion system secretin-like domain-containing protein</fullName>
    </recommendedName>
</protein>
<evidence type="ECO:0000313" key="8">
    <source>
        <dbReference type="EMBL" id="KWA84075.1"/>
    </source>
</evidence>
<organism evidence="8 9">
    <name type="scientific">Burkholderia ubonensis</name>
    <dbReference type="NCBI Taxonomy" id="101571"/>
    <lineage>
        <taxon>Bacteria</taxon>
        <taxon>Pseudomonadati</taxon>
        <taxon>Pseudomonadota</taxon>
        <taxon>Betaproteobacteria</taxon>
        <taxon>Burkholderiales</taxon>
        <taxon>Burkholderiaceae</taxon>
        <taxon>Burkholderia</taxon>
        <taxon>Burkholderia cepacia complex</taxon>
    </lineage>
</organism>
<dbReference type="GO" id="GO:0009306">
    <property type="term" value="P:protein secretion"/>
    <property type="evidence" value="ECO:0007669"/>
    <property type="project" value="InterPro"/>
</dbReference>
<sequence length="549" mass="57941">MKKLTLALLISSALAGCASFPDHYDKPIGTQDIQAQKRDEWSNLPAVTFVQSNAGVSVRKFNQIPDVVRAKPIKLDFDRVASATLNDVVFAMGQQGFRLVSRLGDNTLKQAWTLRTNAATVGEVLDDIGATYNIATEYRNGSVYLVESNKYSASLPQHKEFLDNVVKGLKDMGATDVRADMLSGLVYYNAKPEVATYLEEYLNTISKNAAMVTLQVAVLTVGVDREINLGFDWAKSAVMRGSGGMRSDLSSIFDSSNGNSNNGGLSNGTNGSNGSTGNTGSNGSNSNGTNNNGSSSLGNAVNDVTNAATSTAKQLVKGSLLSFAGAQGFGFKFANDAFSLTAALKALSTYGNARTEQNVLLGTLSGMPVKINSGDDIPYVKSIGSTTASGGSTQGSSQTDIIKSGLKLEVIPNFDASDGTVMATVKVDMSTLVGFRELSAGTNLGTMSQPQMKNLGFENVGRLNAGETIIVGGITYDQLSNNYTNFPGMEKVPLGSKAEKVTRNAMYIVVRPTVVIFTPKANELNAKLHALQMADKPATNPDAIAGEAE</sequence>
<dbReference type="GO" id="GO:0016020">
    <property type="term" value="C:membrane"/>
    <property type="evidence" value="ECO:0007669"/>
    <property type="project" value="UniProtKB-SubCell"/>
</dbReference>
<keyword evidence="2 6" id="KW-0732">Signal</keyword>
<dbReference type="GO" id="GO:0015627">
    <property type="term" value="C:type II protein secretion system complex"/>
    <property type="evidence" value="ECO:0007669"/>
    <property type="project" value="TreeGrafter"/>
</dbReference>
<evidence type="ECO:0000256" key="5">
    <source>
        <dbReference type="SAM" id="MobiDB-lite"/>
    </source>
</evidence>
<evidence type="ECO:0000313" key="9">
    <source>
        <dbReference type="Proteomes" id="UP000060630"/>
    </source>
</evidence>
<comment type="similarity">
    <text evidence="4">Belongs to the bacterial secretin family.</text>
</comment>
<dbReference type="Pfam" id="PF00263">
    <property type="entry name" value="Secretin"/>
    <property type="match status" value="1"/>
</dbReference>
<evidence type="ECO:0000256" key="3">
    <source>
        <dbReference type="ARBA" id="ARBA00023136"/>
    </source>
</evidence>
<reference evidence="8 9" key="1">
    <citation type="submission" date="2015-11" db="EMBL/GenBank/DDBJ databases">
        <title>Expanding the genomic diversity of Burkholderia species for the development of highly accurate diagnostics.</title>
        <authorList>
            <person name="Sahl J."/>
            <person name="Keim P."/>
            <person name="Wagner D."/>
        </authorList>
    </citation>
    <scope>NUCLEOTIDE SEQUENCE [LARGE SCALE GENOMIC DNA]</scope>
    <source>
        <strain evidence="8 9">MSMB2087WGS</strain>
    </source>
</reference>
<feature type="region of interest" description="Disordered" evidence="5">
    <location>
        <begin position="260"/>
        <end position="298"/>
    </location>
</feature>
<evidence type="ECO:0000256" key="2">
    <source>
        <dbReference type="ARBA" id="ARBA00022729"/>
    </source>
</evidence>
<keyword evidence="3" id="KW-0472">Membrane</keyword>
<dbReference type="PANTHER" id="PTHR30332">
    <property type="entry name" value="PROBABLE GENERAL SECRETION PATHWAY PROTEIN D"/>
    <property type="match status" value="1"/>
</dbReference>
<dbReference type="PROSITE" id="PS51257">
    <property type="entry name" value="PROKAR_LIPOPROTEIN"/>
    <property type="match status" value="1"/>
</dbReference>
<dbReference type="AlphaFoldDB" id="A0A125DMD9"/>
<gene>
    <name evidence="8" type="ORF">WL29_22170</name>
</gene>
<dbReference type="EMBL" id="LPHD01000049">
    <property type="protein sequence ID" value="KWA84075.1"/>
    <property type="molecule type" value="Genomic_DNA"/>
</dbReference>